<dbReference type="InterPro" id="IPR047205">
    <property type="entry name" value="RMP1"/>
</dbReference>
<keyword evidence="1" id="KW-1133">Transmembrane helix</keyword>
<proteinExistence type="predicted"/>
<evidence type="ECO:0000313" key="3">
    <source>
        <dbReference type="EMBL" id="OCK84782.1"/>
    </source>
</evidence>
<keyword evidence="1" id="KW-0812">Transmembrane</keyword>
<protein>
    <recommendedName>
        <fullName evidence="2">RNase MRP protein 1 RNA binding domain-containing protein</fullName>
    </recommendedName>
</protein>
<dbReference type="Proteomes" id="UP000250266">
    <property type="component" value="Unassembled WGS sequence"/>
</dbReference>
<dbReference type="GO" id="GO:0000172">
    <property type="term" value="C:ribonuclease MRP complex"/>
    <property type="evidence" value="ECO:0007669"/>
    <property type="project" value="InterPro"/>
</dbReference>
<dbReference type="EMBL" id="KV744830">
    <property type="protein sequence ID" value="OCK84782.1"/>
    <property type="molecule type" value="Genomic_DNA"/>
</dbReference>
<name>A0A8E2JJK6_9PEZI</name>
<feature type="domain" description="RNase MRP protein 1 RNA binding" evidence="2">
    <location>
        <begin position="61"/>
        <end position="149"/>
    </location>
</feature>
<organism evidence="3 4">
    <name type="scientific">Lepidopterella palustris CBS 459.81</name>
    <dbReference type="NCBI Taxonomy" id="1314670"/>
    <lineage>
        <taxon>Eukaryota</taxon>
        <taxon>Fungi</taxon>
        <taxon>Dikarya</taxon>
        <taxon>Ascomycota</taxon>
        <taxon>Pezizomycotina</taxon>
        <taxon>Dothideomycetes</taxon>
        <taxon>Pleosporomycetidae</taxon>
        <taxon>Mytilinidiales</taxon>
        <taxon>Argynnaceae</taxon>
        <taxon>Lepidopterella</taxon>
    </lineage>
</organism>
<dbReference type="OrthoDB" id="5414547at2759"/>
<dbReference type="Pfam" id="PF20945">
    <property type="entry name" value="RMP1"/>
    <property type="match status" value="1"/>
</dbReference>
<sequence length="203" mass="22966">MDTTAWNTTATSVFESPYPSSKRSSKAATIHFRSHRAEIDVTAVMSLLAKEISELHDLHGLLDRIYVRNKNQHRRSAWFKDLRSFRRNLGQIMIVLDGRVSGDRASQLRYRLSFWEEFLTFEWYLSFSQLVANGQFAAIGVVLLATLARVCALLGITRSYLERPGKKVKTEIESLAIGEALKVSGQMEAAEGEDEGVVVQREE</sequence>
<dbReference type="GO" id="GO:0000466">
    <property type="term" value="P:maturation of 5.8S rRNA from tricistronic rRNA transcript (SSU-rRNA, 5.8S rRNA, LSU-rRNA)"/>
    <property type="evidence" value="ECO:0007669"/>
    <property type="project" value="TreeGrafter"/>
</dbReference>
<keyword evidence="1" id="KW-0472">Membrane</keyword>
<dbReference type="GO" id="GO:0000294">
    <property type="term" value="P:nuclear-transcribed mRNA catabolic process, RNase MRP-dependent"/>
    <property type="evidence" value="ECO:0007669"/>
    <property type="project" value="TreeGrafter"/>
</dbReference>
<dbReference type="CDD" id="cd22573">
    <property type="entry name" value="RMP1_RBD"/>
    <property type="match status" value="1"/>
</dbReference>
<evidence type="ECO:0000259" key="2">
    <source>
        <dbReference type="Pfam" id="PF20945"/>
    </source>
</evidence>
<dbReference type="InterPro" id="IPR047204">
    <property type="entry name" value="RMP1_RBD"/>
</dbReference>
<accession>A0A8E2JJK6</accession>
<reference evidence="3 4" key="1">
    <citation type="journal article" date="2016" name="Nat. Commun.">
        <title>Ectomycorrhizal ecology is imprinted in the genome of the dominant symbiotic fungus Cenococcum geophilum.</title>
        <authorList>
            <consortium name="DOE Joint Genome Institute"/>
            <person name="Peter M."/>
            <person name="Kohler A."/>
            <person name="Ohm R.A."/>
            <person name="Kuo A."/>
            <person name="Krutzmann J."/>
            <person name="Morin E."/>
            <person name="Arend M."/>
            <person name="Barry K.W."/>
            <person name="Binder M."/>
            <person name="Choi C."/>
            <person name="Clum A."/>
            <person name="Copeland A."/>
            <person name="Grisel N."/>
            <person name="Haridas S."/>
            <person name="Kipfer T."/>
            <person name="LaButti K."/>
            <person name="Lindquist E."/>
            <person name="Lipzen A."/>
            <person name="Maire R."/>
            <person name="Meier B."/>
            <person name="Mihaltcheva S."/>
            <person name="Molinier V."/>
            <person name="Murat C."/>
            <person name="Poggeler S."/>
            <person name="Quandt C.A."/>
            <person name="Sperisen C."/>
            <person name="Tritt A."/>
            <person name="Tisserant E."/>
            <person name="Crous P.W."/>
            <person name="Henrissat B."/>
            <person name="Nehls U."/>
            <person name="Egli S."/>
            <person name="Spatafora J.W."/>
            <person name="Grigoriev I.V."/>
            <person name="Martin F.M."/>
        </authorList>
    </citation>
    <scope>NUCLEOTIDE SEQUENCE [LARGE SCALE GENOMIC DNA]</scope>
    <source>
        <strain evidence="3 4">CBS 459.81</strain>
    </source>
</reference>
<feature type="transmembrane region" description="Helical" evidence="1">
    <location>
        <begin position="136"/>
        <end position="157"/>
    </location>
</feature>
<dbReference type="PANTHER" id="PTHR37792">
    <property type="entry name" value="RIBONUCLEASE MRP PROTEIN SUBUNIT RMP1"/>
    <property type="match status" value="1"/>
</dbReference>
<dbReference type="AlphaFoldDB" id="A0A8E2JJK6"/>
<evidence type="ECO:0000313" key="4">
    <source>
        <dbReference type="Proteomes" id="UP000250266"/>
    </source>
</evidence>
<dbReference type="GO" id="GO:0042134">
    <property type="term" value="F:rRNA primary transcript binding"/>
    <property type="evidence" value="ECO:0007669"/>
    <property type="project" value="InterPro"/>
</dbReference>
<keyword evidence="4" id="KW-1185">Reference proteome</keyword>
<gene>
    <name evidence="3" type="ORF">K432DRAFT_288122</name>
</gene>
<evidence type="ECO:0000256" key="1">
    <source>
        <dbReference type="SAM" id="Phobius"/>
    </source>
</evidence>
<dbReference type="PANTHER" id="PTHR37792:SF1">
    <property type="entry name" value="RIBONUCLEASE MRP PROTEIN SUBUNIT RMP1"/>
    <property type="match status" value="1"/>
</dbReference>